<dbReference type="FunFam" id="3.20.20.70:FF:000028">
    <property type="entry name" value="Dihydroorotate dehydrogenase (quinone)"/>
    <property type="match status" value="1"/>
</dbReference>
<comment type="subcellular location">
    <subcellularLocation>
        <location evidence="2 13">Cell membrane</location>
        <topology evidence="2 13">Peripheral membrane protein</topology>
    </subcellularLocation>
</comment>
<feature type="binding site" evidence="13">
    <location>
        <begin position="61"/>
        <end position="65"/>
    </location>
    <ligand>
        <name>FMN</name>
        <dbReference type="ChEBI" id="CHEBI:58210"/>
    </ligand>
</feature>
<dbReference type="GO" id="GO:0006207">
    <property type="term" value="P:'de novo' pyrimidine nucleobase biosynthetic process"/>
    <property type="evidence" value="ECO:0007669"/>
    <property type="project" value="UniProtKB-UniRule"/>
</dbReference>
<keyword evidence="9 13" id="KW-0665">Pyrimidine biosynthesis</keyword>
<dbReference type="SUPFAM" id="SSF51395">
    <property type="entry name" value="FMN-linked oxidoreductases"/>
    <property type="match status" value="1"/>
</dbReference>
<dbReference type="GO" id="GO:0044205">
    <property type="term" value="P:'de novo' UMP biosynthetic process"/>
    <property type="evidence" value="ECO:0007669"/>
    <property type="project" value="UniProtKB-UniRule"/>
</dbReference>
<dbReference type="InterPro" id="IPR050074">
    <property type="entry name" value="DHO_dehydrogenase"/>
</dbReference>
<dbReference type="GO" id="GO:0005886">
    <property type="term" value="C:plasma membrane"/>
    <property type="evidence" value="ECO:0007669"/>
    <property type="project" value="UniProtKB-SubCell"/>
</dbReference>
<dbReference type="InterPro" id="IPR005719">
    <property type="entry name" value="Dihydroorotate_DH_2"/>
</dbReference>
<keyword evidence="11 13" id="KW-0472">Membrane</keyword>
<feature type="binding site" evidence="13">
    <location>
        <begin position="110"/>
        <end position="114"/>
    </location>
    <ligand>
        <name>substrate</name>
    </ligand>
</feature>
<reference evidence="15 16" key="1">
    <citation type="journal article" date="2014" name="Environ. Microbiol.">
        <title>Genomic signatures of obligate host dependence in the luminous bacterial symbiont of a vertebrate.</title>
        <authorList>
            <person name="Hendry T.A."/>
            <person name="de Wet J.R."/>
            <person name="Dunlap P.V."/>
        </authorList>
    </citation>
    <scope>NUCLEOTIDE SEQUENCE [LARGE SCALE GENOMIC DNA]</scope>
    <source>
        <strain evidence="15 16">Akat1</strain>
    </source>
</reference>
<dbReference type="InterPro" id="IPR012135">
    <property type="entry name" value="Dihydroorotate_DH_1_2"/>
</dbReference>
<dbReference type="PANTHER" id="PTHR48109:SF4">
    <property type="entry name" value="DIHYDROOROTATE DEHYDROGENASE (QUINONE), MITOCHONDRIAL"/>
    <property type="match status" value="1"/>
</dbReference>
<comment type="subunit">
    <text evidence="5 13">Monomer.</text>
</comment>
<dbReference type="HAMAP" id="MF_00225">
    <property type="entry name" value="DHO_dh_type2"/>
    <property type="match status" value="1"/>
</dbReference>
<evidence type="ECO:0000256" key="6">
    <source>
        <dbReference type="ARBA" id="ARBA00022475"/>
    </source>
</evidence>
<protein>
    <recommendedName>
        <fullName evidence="13">Dihydroorotate dehydrogenase (quinone)</fullName>
        <ecNumber evidence="13">1.3.5.2</ecNumber>
    </recommendedName>
    <alternativeName>
        <fullName evidence="13">DHOdehase</fullName>
        <shortName evidence="13">DHOD</shortName>
        <shortName evidence="13">DHODase</shortName>
    </alternativeName>
    <alternativeName>
        <fullName evidence="13">Dihydroorotate oxidase</fullName>
    </alternativeName>
</protein>
<evidence type="ECO:0000256" key="2">
    <source>
        <dbReference type="ARBA" id="ARBA00004202"/>
    </source>
</evidence>
<sequence>MNRIVRDLMFLFDPEKTHNLIIQILKYFGGTPLDWIYRQRLPHRPIKCMGLNFRNPVGLAAGFDKNGECLEALDAMGFGFVEVGTVTPRPQFGNDKPRLFRLIEAQGMINRMGFNNLGVDHLVENIKSAKFSFVLGVNIGKNEGTPIEKSEKDYLICMEKVYEYADYITINISSPNTEKLRSLQYGESLNNLLTVLKIKQKELLKKHAKYVPLTIKISPDLNPHEISKICQSLIKNNIDGVIATNTTLDKTVVNRMKYANEIGGLSGKPIQTSSTKIVLHLHKELGNDIPIIGVGGVDSCISAREKLISGATLIQIYSGFIYYGPKLLKEIIKNL</sequence>
<evidence type="ECO:0000256" key="7">
    <source>
        <dbReference type="ARBA" id="ARBA00022630"/>
    </source>
</evidence>
<evidence type="ECO:0000256" key="10">
    <source>
        <dbReference type="ARBA" id="ARBA00023002"/>
    </source>
</evidence>
<dbReference type="NCBIfam" id="NF003652">
    <property type="entry name" value="PRK05286.2-5"/>
    <property type="match status" value="1"/>
</dbReference>
<keyword evidence="6 13" id="KW-1003">Cell membrane</keyword>
<feature type="binding site" evidence="13">
    <location>
        <position position="216"/>
    </location>
    <ligand>
        <name>FMN</name>
        <dbReference type="ChEBI" id="CHEBI:58210"/>
    </ligand>
</feature>
<proteinExistence type="inferred from homology"/>
<evidence type="ECO:0000313" key="16">
    <source>
        <dbReference type="Proteomes" id="UP000053688"/>
    </source>
</evidence>
<dbReference type="NCBIfam" id="TIGR01036">
    <property type="entry name" value="pyrD_sub2"/>
    <property type="match status" value="1"/>
</dbReference>
<evidence type="ECO:0000259" key="14">
    <source>
        <dbReference type="Pfam" id="PF01180"/>
    </source>
</evidence>
<comment type="caution">
    <text evidence="15">The sequence shown here is derived from an EMBL/GenBank/DDBJ whole genome shotgun (WGS) entry which is preliminary data.</text>
</comment>
<dbReference type="EMBL" id="AMSD01000001">
    <property type="protein sequence ID" value="EPE37607.1"/>
    <property type="molecule type" value="Genomic_DNA"/>
</dbReference>
<evidence type="ECO:0000256" key="8">
    <source>
        <dbReference type="ARBA" id="ARBA00022643"/>
    </source>
</evidence>
<dbReference type="PIRSF" id="PIRSF000164">
    <property type="entry name" value="DHO_oxidase"/>
    <property type="match status" value="1"/>
</dbReference>
<feature type="binding site" evidence="13">
    <location>
        <position position="85"/>
    </location>
    <ligand>
        <name>FMN</name>
        <dbReference type="ChEBI" id="CHEBI:58210"/>
    </ligand>
</feature>
<feature type="binding site" evidence="13">
    <location>
        <position position="176"/>
    </location>
    <ligand>
        <name>substrate</name>
    </ligand>
</feature>
<dbReference type="PANTHER" id="PTHR48109">
    <property type="entry name" value="DIHYDROOROTATE DEHYDROGENASE (QUINONE), MITOCHONDRIAL-RELATED"/>
    <property type="match status" value="1"/>
</dbReference>
<feature type="binding site" evidence="13">
    <location>
        <position position="65"/>
    </location>
    <ligand>
        <name>substrate</name>
    </ligand>
</feature>
<dbReference type="CDD" id="cd04738">
    <property type="entry name" value="DHOD_2_like"/>
    <property type="match status" value="1"/>
</dbReference>
<dbReference type="GO" id="GO:0106430">
    <property type="term" value="F:dihydroorotate dehydrogenase (quinone) activity"/>
    <property type="evidence" value="ECO:0007669"/>
    <property type="project" value="UniProtKB-EC"/>
</dbReference>
<dbReference type="AlphaFoldDB" id="S3DGM1"/>
<dbReference type="InterPro" id="IPR005720">
    <property type="entry name" value="Dihydroorotate_DH_cat"/>
</dbReference>
<comment type="similarity">
    <text evidence="4 13">Belongs to the dihydroorotate dehydrogenase family. Type 2 subfamily.</text>
</comment>
<dbReference type="eggNOG" id="COG0167">
    <property type="taxonomic scope" value="Bacteria"/>
</dbReference>
<comment type="function">
    <text evidence="1 13">Catalyzes the conversion of dihydroorotate to orotate with quinone as electron acceptor.</text>
</comment>
<organism evidence="15 16">
    <name type="scientific">Candidatus Photodesmus katoptron Akat1</name>
    <dbReference type="NCBI Taxonomy" id="1236703"/>
    <lineage>
        <taxon>Bacteria</taxon>
        <taxon>Pseudomonadati</taxon>
        <taxon>Pseudomonadota</taxon>
        <taxon>Gammaproteobacteria</taxon>
        <taxon>Vibrionales</taxon>
        <taxon>Vibrionaceae</taxon>
        <taxon>Candidatus Photodesmus</taxon>
    </lineage>
</organism>
<name>S3DGM1_9GAMM</name>
<feature type="binding site" evidence="13">
    <location>
        <position position="171"/>
    </location>
    <ligand>
        <name>FMN</name>
        <dbReference type="ChEBI" id="CHEBI:58210"/>
    </ligand>
</feature>
<evidence type="ECO:0000256" key="3">
    <source>
        <dbReference type="ARBA" id="ARBA00005161"/>
    </source>
</evidence>
<feature type="binding site" evidence="13">
    <location>
        <position position="244"/>
    </location>
    <ligand>
        <name>FMN</name>
        <dbReference type="ChEBI" id="CHEBI:58210"/>
    </ligand>
</feature>
<evidence type="ECO:0000256" key="9">
    <source>
        <dbReference type="ARBA" id="ARBA00022975"/>
    </source>
</evidence>
<keyword evidence="7 13" id="KW-0285">Flavoprotein</keyword>
<evidence type="ECO:0000256" key="1">
    <source>
        <dbReference type="ARBA" id="ARBA00003125"/>
    </source>
</evidence>
<dbReference type="Proteomes" id="UP000053688">
    <property type="component" value="Unassembled WGS sequence"/>
</dbReference>
<evidence type="ECO:0000256" key="4">
    <source>
        <dbReference type="ARBA" id="ARBA00005359"/>
    </source>
</evidence>
<feature type="binding site" evidence="13">
    <location>
        <position position="267"/>
    </location>
    <ligand>
        <name>FMN</name>
        <dbReference type="ChEBI" id="CHEBI:58210"/>
    </ligand>
</feature>
<evidence type="ECO:0000313" key="15">
    <source>
        <dbReference type="EMBL" id="EPE37607.1"/>
    </source>
</evidence>
<keyword evidence="10 13" id="KW-0560">Oxidoreductase</keyword>
<evidence type="ECO:0000256" key="13">
    <source>
        <dbReference type="HAMAP-Rule" id="MF_00225"/>
    </source>
</evidence>
<feature type="binding site" evidence="13">
    <location>
        <position position="296"/>
    </location>
    <ligand>
        <name>FMN</name>
        <dbReference type="ChEBI" id="CHEBI:58210"/>
    </ligand>
</feature>
<feature type="domain" description="Dihydroorotate dehydrogenase catalytic" evidence="14">
    <location>
        <begin position="47"/>
        <end position="335"/>
    </location>
</feature>
<evidence type="ECO:0000256" key="5">
    <source>
        <dbReference type="ARBA" id="ARBA00011245"/>
    </source>
</evidence>
<dbReference type="UniPathway" id="UPA00070">
    <property type="reaction ID" value="UER00946"/>
</dbReference>
<dbReference type="NCBIfam" id="NF003645">
    <property type="entry name" value="PRK05286.1-2"/>
    <property type="match status" value="1"/>
</dbReference>
<comment type="cofactor">
    <cofactor evidence="13">
        <name>FMN</name>
        <dbReference type="ChEBI" id="CHEBI:58210"/>
    </cofactor>
    <text evidence="13">Binds 1 FMN per subunit.</text>
</comment>
<dbReference type="Pfam" id="PF01180">
    <property type="entry name" value="DHO_dh"/>
    <property type="match status" value="1"/>
</dbReference>
<dbReference type="STRING" id="28176.CF66_2379"/>
<dbReference type="PROSITE" id="PS00911">
    <property type="entry name" value="DHODEHASE_1"/>
    <property type="match status" value="1"/>
</dbReference>
<comment type="catalytic activity">
    <reaction evidence="12 13">
        <text>(S)-dihydroorotate + a quinone = orotate + a quinol</text>
        <dbReference type="Rhea" id="RHEA:30187"/>
        <dbReference type="ChEBI" id="CHEBI:24646"/>
        <dbReference type="ChEBI" id="CHEBI:30839"/>
        <dbReference type="ChEBI" id="CHEBI:30864"/>
        <dbReference type="ChEBI" id="CHEBI:132124"/>
        <dbReference type="EC" id="1.3.5.2"/>
    </reaction>
</comment>
<dbReference type="PROSITE" id="PS00912">
    <property type="entry name" value="DHODEHASE_2"/>
    <property type="match status" value="1"/>
</dbReference>
<keyword evidence="8 13" id="KW-0288">FMN</keyword>
<feature type="binding site" evidence="13">
    <location>
        <begin position="317"/>
        <end position="318"/>
    </location>
    <ligand>
        <name>FMN</name>
        <dbReference type="ChEBI" id="CHEBI:58210"/>
    </ligand>
</feature>
<dbReference type="NCBIfam" id="NF003646">
    <property type="entry name" value="PRK05286.1-4"/>
    <property type="match status" value="1"/>
</dbReference>
<dbReference type="InterPro" id="IPR001295">
    <property type="entry name" value="Dihydroorotate_DH_CS"/>
</dbReference>
<dbReference type="Gene3D" id="3.20.20.70">
    <property type="entry name" value="Aldolase class I"/>
    <property type="match status" value="1"/>
</dbReference>
<keyword evidence="16" id="KW-1185">Reference proteome</keyword>
<accession>S3DGM1</accession>
<evidence type="ECO:0000256" key="12">
    <source>
        <dbReference type="ARBA" id="ARBA00048639"/>
    </source>
</evidence>
<dbReference type="EC" id="1.3.5.2" evidence="13"/>
<dbReference type="NCBIfam" id="NF003644">
    <property type="entry name" value="PRK05286.1-1"/>
    <property type="match status" value="1"/>
</dbReference>
<dbReference type="PATRIC" id="fig|1236703.3.peg.47"/>
<gene>
    <name evidence="13 15" type="primary">pyrD</name>
    <name evidence="15" type="ORF">O1U_0061</name>
</gene>
<feature type="binding site" evidence="13">
    <location>
        <position position="171"/>
    </location>
    <ligand>
        <name>substrate</name>
    </ligand>
</feature>
<feature type="active site" description="Nucleophile" evidence="13">
    <location>
        <position position="174"/>
    </location>
</feature>
<feature type="binding site" evidence="13">
    <location>
        <position position="138"/>
    </location>
    <ligand>
        <name>FMN</name>
        <dbReference type="ChEBI" id="CHEBI:58210"/>
    </ligand>
</feature>
<feature type="binding site" evidence="13">
    <location>
        <begin position="245"/>
        <end position="246"/>
    </location>
    <ligand>
        <name>substrate</name>
    </ligand>
</feature>
<evidence type="ECO:0000256" key="11">
    <source>
        <dbReference type="ARBA" id="ARBA00023136"/>
    </source>
</evidence>
<dbReference type="InterPro" id="IPR013785">
    <property type="entry name" value="Aldolase_TIM"/>
</dbReference>
<comment type="pathway">
    <text evidence="3 13">Pyrimidine metabolism; UMP biosynthesis via de novo pathway; orotate from (S)-dihydroorotate (quinone route): step 1/1.</text>
</comment>
<dbReference type="GO" id="GO:0005737">
    <property type="term" value="C:cytoplasm"/>
    <property type="evidence" value="ECO:0007669"/>
    <property type="project" value="InterPro"/>
</dbReference>